<evidence type="ECO:0000313" key="1">
    <source>
        <dbReference type="EMBL" id="CAH2095917.1"/>
    </source>
</evidence>
<reference evidence="1" key="1">
    <citation type="submission" date="2022-03" db="EMBL/GenBank/DDBJ databases">
        <authorList>
            <person name="Tunstrom K."/>
        </authorList>
    </citation>
    <scope>NUCLEOTIDE SEQUENCE</scope>
</reference>
<keyword evidence="2" id="KW-1185">Reference proteome</keyword>
<name>A0AAU9UDN3_EUPED</name>
<comment type="caution">
    <text evidence="1">The sequence shown here is derived from an EMBL/GenBank/DDBJ whole genome shotgun (WGS) entry which is preliminary data.</text>
</comment>
<evidence type="ECO:0000313" key="2">
    <source>
        <dbReference type="Proteomes" id="UP001153954"/>
    </source>
</evidence>
<dbReference type="Proteomes" id="UP001153954">
    <property type="component" value="Unassembled WGS sequence"/>
</dbReference>
<gene>
    <name evidence="1" type="ORF">EEDITHA_LOCUS11314</name>
</gene>
<dbReference type="EMBL" id="CAKOGL010000016">
    <property type="protein sequence ID" value="CAH2095917.1"/>
    <property type="molecule type" value="Genomic_DNA"/>
</dbReference>
<sequence length="132" mass="15827">MSWAYFIMTQGKPLKDNRLLATKPCNERLLPPKIRALTILDTGLKKLQDYLRISIRCLMTQYMWVVLDLRRQDSYLDRIPFQHPMPVRMAAQGYPDYRPPVNRMKMNRRVLHSRGNGTRVLLYLLRPRRWRG</sequence>
<dbReference type="AlphaFoldDB" id="A0AAU9UDN3"/>
<accession>A0AAU9UDN3</accession>
<organism evidence="1 2">
    <name type="scientific">Euphydryas editha</name>
    <name type="common">Edith's checkerspot</name>
    <dbReference type="NCBI Taxonomy" id="104508"/>
    <lineage>
        <taxon>Eukaryota</taxon>
        <taxon>Metazoa</taxon>
        <taxon>Ecdysozoa</taxon>
        <taxon>Arthropoda</taxon>
        <taxon>Hexapoda</taxon>
        <taxon>Insecta</taxon>
        <taxon>Pterygota</taxon>
        <taxon>Neoptera</taxon>
        <taxon>Endopterygota</taxon>
        <taxon>Lepidoptera</taxon>
        <taxon>Glossata</taxon>
        <taxon>Ditrysia</taxon>
        <taxon>Papilionoidea</taxon>
        <taxon>Nymphalidae</taxon>
        <taxon>Nymphalinae</taxon>
        <taxon>Euphydryas</taxon>
    </lineage>
</organism>
<protein>
    <submittedName>
        <fullName evidence="1">Uncharacterized protein</fullName>
    </submittedName>
</protein>
<proteinExistence type="predicted"/>